<organism evidence="3 4">
    <name type="scientific">Mycolicibacterium flavescens</name>
    <name type="common">Mycobacterium flavescens</name>
    <dbReference type="NCBI Taxonomy" id="1776"/>
    <lineage>
        <taxon>Bacteria</taxon>
        <taxon>Bacillati</taxon>
        <taxon>Actinomycetota</taxon>
        <taxon>Actinomycetes</taxon>
        <taxon>Mycobacteriales</taxon>
        <taxon>Mycobacteriaceae</taxon>
        <taxon>Mycolicibacterium</taxon>
    </lineage>
</organism>
<dbReference type="OrthoDB" id="597632at2"/>
<feature type="compositionally biased region" description="Polar residues" evidence="1">
    <location>
        <begin position="28"/>
        <end position="44"/>
    </location>
</feature>
<dbReference type="STRING" id="1776.BHQ18_14220"/>
<feature type="region of interest" description="Disordered" evidence="1">
    <location>
        <begin position="28"/>
        <end position="66"/>
    </location>
</feature>
<dbReference type="InterPro" id="IPR005297">
    <property type="entry name" value="Lipoprotein_repeat"/>
</dbReference>
<dbReference type="RefSeq" id="WP_069414259.1">
    <property type="nucleotide sequence ID" value="NZ_JACKUL010000026.1"/>
</dbReference>
<reference evidence="4" key="1">
    <citation type="submission" date="2016-09" db="EMBL/GenBank/DDBJ databases">
        <authorList>
            <person name="Greninger A.L."/>
            <person name="Jerome K.R."/>
            <person name="Mcnair B."/>
            <person name="Wallis C."/>
            <person name="Fang F."/>
        </authorList>
    </citation>
    <scope>NUCLEOTIDE SEQUENCE [LARGE SCALE GENOMIC DNA]</scope>
    <source>
        <strain evidence="4">M6</strain>
    </source>
</reference>
<dbReference type="PANTHER" id="PTHR39335:SF1">
    <property type="entry name" value="BLL4220 PROTEIN"/>
    <property type="match status" value="1"/>
</dbReference>
<dbReference type="PANTHER" id="PTHR39335">
    <property type="entry name" value="BLL4220 PROTEIN"/>
    <property type="match status" value="1"/>
</dbReference>
<gene>
    <name evidence="3" type="ORF">BHQ18_14220</name>
</gene>
<feature type="signal peptide" evidence="2">
    <location>
        <begin position="1"/>
        <end position="21"/>
    </location>
</feature>
<dbReference type="AlphaFoldDB" id="A0A1E3RI60"/>
<evidence type="ECO:0000313" key="4">
    <source>
        <dbReference type="Proteomes" id="UP000094053"/>
    </source>
</evidence>
<evidence type="ECO:0000256" key="2">
    <source>
        <dbReference type="SAM" id="SignalP"/>
    </source>
</evidence>
<comment type="caution">
    <text evidence="3">The sequence shown here is derived from an EMBL/GenBank/DDBJ whole genome shotgun (WGS) entry which is preliminary data.</text>
</comment>
<feature type="chain" id="PRO_5038772630" description="Lipoprotein" evidence="2">
    <location>
        <begin position="22"/>
        <end position="184"/>
    </location>
</feature>
<dbReference type="GO" id="GO:0043448">
    <property type="term" value="P:alkane catabolic process"/>
    <property type="evidence" value="ECO:0007669"/>
    <property type="project" value="TreeGrafter"/>
</dbReference>
<dbReference type="Pfam" id="PF03640">
    <property type="entry name" value="Lipoprotein_15"/>
    <property type="match status" value="2"/>
</dbReference>
<keyword evidence="4" id="KW-1185">Reference proteome</keyword>
<protein>
    <recommendedName>
        <fullName evidence="5">Lipoprotein</fullName>
    </recommendedName>
</protein>
<dbReference type="Proteomes" id="UP000094053">
    <property type="component" value="Unassembled WGS sequence"/>
</dbReference>
<evidence type="ECO:0000313" key="3">
    <source>
        <dbReference type="EMBL" id="ODQ89565.1"/>
    </source>
</evidence>
<sequence length="184" mass="19365">MIRATTAGVLALGVLTLPGCAALENQDANSAATTSTRAPVTNPRTEPLTAASNPPPSNERTPPIGDVSLAVEDRGDLGEIIVDSSGRTLYTFSKDAPNEPTCYGECADTWLPLLSDSDPAGGIGIDVASAKTTPRREGRDQVTYRGMPLYRYAGDKLDIDAKGQGLDMFGGEWRVLTKAGEPLN</sequence>
<accession>A0A1E3RI60</accession>
<keyword evidence="2" id="KW-0732">Signal</keyword>
<evidence type="ECO:0008006" key="5">
    <source>
        <dbReference type="Google" id="ProtNLM"/>
    </source>
</evidence>
<dbReference type="EMBL" id="MIHA01000009">
    <property type="protein sequence ID" value="ODQ89565.1"/>
    <property type="molecule type" value="Genomic_DNA"/>
</dbReference>
<evidence type="ECO:0000256" key="1">
    <source>
        <dbReference type="SAM" id="MobiDB-lite"/>
    </source>
</evidence>
<name>A0A1E3RI60_MYCFV</name>
<proteinExistence type="predicted"/>